<sequence length="1038" mass="119623">MSCSQPPLSLTFLLVGKTGDGKSSTGNSILGRQDVFKESDMSVSETTKTQVQTATVDEYNVTVVDTPGVMHTGLDLEAIKLKACRDMQEAISKCPSDGKMAVILVFKYGNRFTEENKIMLDVLKQMYGEENLCKSCVILITYGDNYRKTYQGGLPFEDWIREQNEEKKELGQLFQLVQNRCILFNNRCKDLKEQTMQRRKLIDIVNELDQGYTKTQFLKLSKQHHRFILDTQFPRIDREYKQKIQKLFDSFFSILSSPRNPDRFEDLLQKSGNYLKKLNEKDDPQEIFYDDGEPLVFHELREQLNTLESMIVREKHVDEIDKELDQLIENLEHNIVMNSFDDLASFESKLKDIRSNPDCSNNNHKIEIVNKKILMAKQAMTKHSLESQVSQLKKNVGTTNFKDLFRNYDPFFKSLKDLRDTIDDENQRLGEMDDLLQDVEDLTTRAECQKQDRNKKLFWGVTMVAMTGISFAVAFIPIVGPPLALVCSTTTTFGKAVDIWMTRRQRFKDLAMSNINHFTFLLVGKTGSGISSTANSLLKECVFKTSDKSKTKSSHVRIKKNVTIDGMNLTVVDTPGLMHTGLSSNEAKLKACNDLQEAVSKCPDQGKLVIIIVLKYGDRFTEENRTMIQILKQIFGEDNFGQSFILVVTFGDLYDLNYPDGHKFDVWLKAQTNDLGHLLSLVQYRCVKFNNICKKGKKLKIQRQKLFELASSLDYSYSKEQFQLLRKQQHRLMLEAKLSEKQAYYNLKKVEFCTKLYIIFLTTRNLNSYELLNREIGQILKEIEESDNADTILYREGESRLFAGFQTSLEAIQRNVKREQTLVRHENEIDELTGDLNKMIEENRFDKLSRCSERFNGLLRDDISNKDLHHVTSKLKEAQLKLKEAKRDKLNLEFGAKIYTLQEDFGKINLPVSSRTFTSLRNRLDEIEQTLTTTCSDDVEGLEDLLNDVNDLKLQMNEFEEQNTKFLPKDNCSSTTWLIIAVIIVSVSIIPTLVTDNSWVVFVVAVSLTLLLIKFLYSWLSQFIAKVLALRDLGVNIW</sequence>
<keyword evidence="5" id="KW-0472">Membrane</keyword>
<evidence type="ECO:0000256" key="4">
    <source>
        <dbReference type="SAM" id="Coils"/>
    </source>
</evidence>
<comment type="similarity">
    <text evidence="1">Belongs to the TRAFAC class TrmE-Era-EngA-EngB-Septin-like GTPase superfamily. AIG1/Toc34/Toc159-like paraseptin GTPase family. IAN subfamily.</text>
</comment>
<name>A0A9U8EHT6_BIOGL</name>
<evidence type="ECO:0000256" key="3">
    <source>
        <dbReference type="ARBA" id="ARBA00023134"/>
    </source>
</evidence>
<dbReference type="PANTHER" id="PTHR10903:SF184">
    <property type="entry name" value="GTP-BINDING PROTEIN A"/>
    <property type="match status" value="1"/>
</dbReference>
<dbReference type="InterPro" id="IPR045058">
    <property type="entry name" value="GIMA/IAN/Toc"/>
</dbReference>
<feature type="coiled-coil region" evidence="4">
    <location>
        <begin position="415"/>
        <end position="452"/>
    </location>
</feature>
<keyword evidence="4" id="KW-0175">Coiled coil</keyword>
<evidence type="ECO:0000256" key="5">
    <source>
        <dbReference type="SAM" id="Phobius"/>
    </source>
</evidence>
<evidence type="ECO:0000313" key="8">
    <source>
        <dbReference type="RefSeq" id="XP_013087713.2"/>
    </source>
</evidence>
<proteinExistence type="inferred from homology"/>
<keyword evidence="7" id="KW-1185">Reference proteome</keyword>
<feature type="transmembrane region" description="Helical" evidence="5">
    <location>
        <begin position="999"/>
        <end position="1017"/>
    </location>
</feature>
<evidence type="ECO:0000256" key="1">
    <source>
        <dbReference type="ARBA" id="ARBA00008535"/>
    </source>
</evidence>
<accession>A0A9U8EHT6</accession>
<evidence type="ECO:0000259" key="6">
    <source>
        <dbReference type="PROSITE" id="PS51720"/>
    </source>
</evidence>
<protein>
    <submittedName>
        <fullName evidence="8">Uncharacterized protein LOC106072016</fullName>
    </submittedName>
</protein>
<dbReference type="InterPro" id="IPR006703">
    <property type="entry name" value="G_AIG1"/>
</dbReference>
<keyword evidence="3" id="KW-0342">GTP-binding</keyword>
<feature type="transmembrane region" description="Helical" evidence="5">
    <location>
        <begin position="975"/>
        <end position="993"/>
    </location>
</feature>
<keyword evidence="5" id="KW-0812">Transmembrane</keyword>
<dbReference type="AlphaFoldDB" id="A0A9U8EHT6"/>
<reference evidence="8" key="1">
    <citation type="submission" date="2025-08" db="UniProtKB">
        <authorList>
            <consortium name="RefSeq"/>
        </authorList>
    </citation>
    <scope>IDENTIFICATION</scope>
</reference>
<keyword evidence="2" id="KW-0547">Nucleotide-binding</keyword>
<evidence type="ECO:0000256" key="2">
    <source>
        <dbReference type="ARBA" id="ARBA00022741"/>
    </source>
</evidence>
<gene>
    <name evidence="8" type="primary">LOC106072016</name>
</gene>
<dbReference type="OrthoDB" id="425923at2759"/>
<dbReference type="SUPFAM" id="SSF52540">
    <property type="entry name" value="P-loop containing nucleoside triphosphate hydrolases"/>
    <property type="match status" value="2"/>
</dbReference>
<evidence type="ECO:0000313" key="7">
    <source>
        <dbReference type="Proteomes" id="UP001165740"/>
    </source>
</evidence>
<dbReference type="Proteomes" id="UP001165740">
    <property type="component" value="Chromosome 9"/>
</dbReference>
<feature type="domain" description="AIG1-type G" evidence="6">
    <location>
        <begin position="515"/>
        <end position="726"/>
    </location>
</feature>
<feature type="coiled-coil region" evidence="4">
    <location>
        <begin position="868"/>
        <end position="895"/>
    </location>
</feature>
<dbReference type="PROSITE" id="PS51720">
    <property type="entry name" value="G_AIG1"/>
    <property type="match status" value="2"/>
</dbReference>
<dbReference type="Gene3D" id="3.40.50.300">
    <property type="entry name" value="P-loop containing nucleotide triphosphate hydrolases"/>
    <property type="match status" value="2"/>
</dbReference>
<dbReference type="RefSeq" id="XP_013087713.2">
    <property type="nucleotide sequence ID" value="XM_013232259.2"/>
</dbReference>
<dbReference type="InterPro" id="IPR027417">
    <property type="entry name" value="P-loop_NTPase"/>
</dbReference>
<dbReference type="Pfam" id="PF04548">
    <property type="entry name" value="AIG1"/>
    <property type="match status" value="2"/>
</dbReference>
<dbReference type="PANTHER" id="PTHR10903">
    <property type="entry name" value="GTPASE, IMAP FAMILY MEMBER-RELATED"/>
    <property type="match status" value="1"/>
</dbReference>
<organism evidence="7 8">
    <name type="scientific">Biomphalaria glabrata</name>
    <name type="common">Bloodfluke planorb</name>
    <name type="synonym">Freshwater snail</name>
    <dbReference type="NCBI Taxonomy" id="6526"/>
    <lineage>
        <taxon>Eukaryota</taxon>
        <taxon>Metazoa</taxon>
        <taxon>Spiralia</taxon>
        <taxon>Lophotrochozoa</taxon>
        <taxon>Mollusca</taxon>
        <taxon>Gastropoda</taxon>
        <taxon>Heterobranchia</taxon>
        <taxon>Euthyneura</taxon>
        <taxon>Panpulmonata</taxon>
        <taxon>Hygrophila</taxon>
        <taxon>Lymnaeoidea</taxon>
        <taxon>Planorbidae</taxon>
        <taxon>Biomphalaria</taxon>
    </lineage>
</organism>
<feature type="domain" description="AIG1-type G" evidence="6">
    <location>
        <begin position="7"/>
        <end position="221"/>
    </location>
</feature>
<dbReference type="GeneID" id="106072016"/>
<keyword evidence="5" id="KW-1133">Transmembrane helix</keyword>
<dbReference type="GO" id="GO:0005525">
    <property type="term" value="F:GTP binding"/>
    <property type="evidence" value="ECO:0007669"/>
    <property type="project" value="UniProtKB-KW"/>
</dbReference>
<feature type="transmembrane region" description="Helical" evidence="5">
    <location>
        <begin position="457"/>
        <end position="476"/>
    </location>
</feature>